<dbReference type="PIRSF" id="PIRSF005449">
    <property type="entry name" value="Translocation_assoc_membrane"/>
    <property type="match status" value="1"/>
</dbReference>
<dbReference type="EMBL" id="SDOV01000009">
    <property type="protein sequence ID" value="KAH7637331.1"/>
    <property type="molecule type" value="Genomic_DNA"/>
</dbReference>
<feature type="domain" description="TLC" evidence="11">
    <location>
        <begin position="114"/>
        <end position="329"/>
    </location>
</feature>
<dbReference type="Pfam" id="PF03798">
    <property type="entry name" value="TRAM_LAG1_CLN8"/>
    <property type="match status" value="1"/>
</dbReference>
<dbReference type="GO" id="GO:0005789">
    <property type="term" value="C:endoplasmic reticulum membrane"/>
    <property type="evidence" value="ECO:0007669"/>
    <property type="project" value="TreeGrafter"/>
</dbReference>
<dbReference type="PROSITE" id="PS50922">
    <property type="entry name" value="TLC"/>
    <property type="match status" value="1"/>
</dbReference>
<feature type="transmembrane region" description="Helical" evidence="10">
    <location>
        <begin position="196"/>
        <end position="212"/>
    </location>
</feature>
<evidence type="ECO:0000256" key="5">
    <source>
        <dbReference type="ARBA" id="ARBA00022927"/>
    </source>
</evidence>
<evidence type="ECO:0000256" key="2">
    <source>
        <dbReference type="ARBA" id="ARBA00005999"/>
    </source>
</evidence>
<evidence type="ECO:0000256" key="8">
    <source>
        <dbReference type="PROSITE-ProRule" id="PRU00205"/>
    </source>
</evidence>
<keyword evidence="6 10" id="KW-1133">Transmembrane helix</keyword>
<evidence type="ECO:0000256" key="10">
    <source>
        <dbReference type="SAM" id="Phobius"/>
    </source>
</evidence>
<organism evidence="12">
    <name type="scientific">Dermatophagoides farinae</name>
    <name type="common">American house dust mite</name>
    <dbReference type="NCBI Taxonomy" id="6954"/>
    <lineage>
        <taxon>Eukaryota</taxon>
        <taxon>Metazoa</taxon>
        <taxon>Ecdysozoa</taxon>
        <taxon>Arthropoda</taxon>
        <taxon>Chelicerata</taxon>
        <taxon>Arachnida</taxon>
        <taxon>Acari</taxon>
        <taxon>Acariformes</taxon>
        <taxon>Sarcoptiformes</taxon>
        <taxon>Astigmata</taxon>
        <taxon>Psoroptidia</taxon>
        <taxon>Analgoidea</taxon>
        <taxon>Pyroglyphidae</taxon>
        <taxon>Dermatophagoidinae</taxon>
        <taxon>Dermatophagoides</taxon>
    </lineage>
</organism>
<evidence type="ECO:0000256" key="7">
    <source>
        <dbReference type="ARBA" id="ARBA00023136"/>
    </source>
</evidence>
<comment type="similarity">
    <text evidence="2">Belongs to the TRAM family.</text>
</comment>
<feature type="region of interest" description="Disordered" evidence="9">
    <location>
        <begin position="380"/>
        <end position="402"/>
    </location>
</feature>
<dbReference type="AlphaFoldDB" id="A0A9D4NQP4"/>
<dbReference type="GO" id="GO:0045048">
    <property type="term" value="P:protein insertion into ER membrane"/>
    <property type="evidence" value="ECO:0007669"/>
    <property type="project" value="TreeGrafter"/>
</dbReference>
<feature type="transmembrane region" description="Helical" evidence="10">
    <location>
        <begin position="251"/>
        <end position="276"/>
    </location>
</feature>
<comment type="caution">
    <text evidence="12">The sequence shown here is derived from an EMBL/GenBank/DDBJ whole genome shotgun (WGS) entry which is preliminary data.</text>
</comment>
<evidence type="ECO:0000259" key="11">
    <source>
        <dbReference type="PROSITE" id="PS50922"/>
    </source>
</evidence>
<reference evidence="12" key="1">
    <citation type="submission" date="2020-06" db="EMBL/GenBank/DDBJ databases">
        <authorList>
            <person name="Ji K."/>
            <person name="Li J."/>
        </authorList>
    </citation>
    <scope>NUCLEOTIDE SEQUENCE</scope>
    <source>
        <strain evidence="12">JKM2019</strain>
        <tissue evidence="12">Whole body</tissue>
    </source>
</reference>
<keyword evidence="3" id="KW-0813">Transport</keyword>
<keyword evidence="5" id="KW-0653">Protein transport</keyword>
<evidence type="ECO:0000313" key="12">
    <source>
        <dbReference type="EMBL" id="KAH7637331.1"/>
    </source>
</evidence>
<name>A0A9D4NQP4_DERFA</name>
<evidence type="ECO:0000256" key="1">
    <source>
        <dbReference type="ARBA" id="ARBA00004141"/>
    </source>
</evidence>
<comment type="subcellular location">
    <subcellularLocation>
        <location evidence="1">Membrane</location>
        <topology evidence="1">Multi-pass membrane protein</topology>
    </subcellularLocation>
</comment>
<evidence type="ECO:0000256" key="3">
    <source>
        <dbReference type="ARBA" id="ARBA00022448"/>
    </source>
</evidence>
<evidence type="ECO:0000256" key="4">
    <source>
        <dbReference type="ARBA" id="ARBA00022692"/>
    </source>
</evidence>
<dbReference type="GO" id="GO:0006616">
    <property type="term" value="P:SRP-dependent cotranslational protein targeting to membrane, translocation"/>
    <property type="evidence" value="ECO:0007669"/>
    <property type="project" value="InterPro"/>
</dbReference>
<feature type="transmembrane region" description="Helical" evidence="10">
    <location>
        <begin position="80"/>
        <end position="99"/>
    </location>
</feature>
<dbReference type="InterPro" id="IPR006634">
    <property type="entry name" value="TLC-dom"/>
</dbReference>
<evidence type="ECO:0000256" key="6">
    <source>
        <dbReference type="ARBA" id="ARBA00022989"/>
    </source>
</evidence>
<feature type="transmembrane region" description="Helical" evidence="10">
    <location>
        <begin position="296"/>
        <end position="317"/>
    </location>
</feature>
<dbReference type="Proteomes" id="UP000828236">
    <property type="component" value="Unassembled WGS sequence"/>
</dbReference>
<dbReference type="OrthoDB" id="3053196at2759"/>
<feature type="transmembrane region" description="Helical" evidence="10">
    <location>
        <begin position="21"/>
        <end position="42"/>
    </location>
</feature>
<reference evidence="12" key="2">
    <citation type="journal article" date="2021" name="World Allergy Organ. J.">
        <title>Chromosome-level assembly of Dermatophagoides farinae genome and transcriptome reveals two novel allergens Der f 37 and Der f 39.</title>
        <authorList>
            <person name="Chen J."/>
            <person name="Cai Z."/>
            <person name="Fan D."/>
            <person name="Hu J."/>
            <person name="Hou Y."/>
            <person name="He Y."/>
            <person name="Zhang Z."/>
            <person name="Zhao Z."/>
            <person name="Gao P."/>
            <person name="Hu W."/>
            <person name="Sun J."/>
            <person name="Li J."/>
            <person name="Ji K."/>
        </authorList>
    </citation>
    <scope>NUCLEOTIDE SEQUENCE</scope>
    <source>
        <strain evidence="12">JKM2019</strain>
    </source>
</reference>
<accession>A0A9D4NQP4</accession>
<dbReference type="PANTHER" id="PTHR12371:SF11">
    <property type="entry name" value="TRANSLOCATING CHAIN-ASSOCIATED MEMBRANE PROTEIN"/>
    <property type="match status" value="1"/>
</dbReference>
<feature type="transmembrane region" description="Helical" evidence="10">
    <location>
        <begin position="120"/>
        <end position="137"/>
    </location>
</feature>
<dbReference type="InterPro" id="IPR016447">
    <property type="entry name" value="Translocation_assoc_membrane"/>
</dbReference>
<dbReference type="PANTHER" id="PTHR12371">
    <property type="entry name" value="TRANSLOCATION ASSOCIATED MEMBRANE PROTEIN"/>
    <property type="match status" value="1"/>
</dbReference>
<proteinExistence type="inferred from homology"/>
<keyword evidence="4 8" id="KW-0812">Transmembrane</keyword>
<protein>
    <submittedName>
        <fullName evidence="12">Translocating chain-associated membrane protein 1</fullName>
    </submittedName>
</protein>
<keyword evidence="7 8" id="KW-0472">Membrane</keyword>
<evidence type="ECO:0000256" key="9">
    <source>
        <dbReference type="SAM" id="MobiDB-lite"/>
    </source>
</evidence>
<gene>
    <name evidence="12" type="ORF">HUG17_7537</name>
</gene>
<sequence>MAIKRRTGSVKSPPILSHEFFIQNHADIISCLAMIIVVSLLFQATSPYAAYFVALQHNTTEALGNPMALYSSGPKDLCVIFFYFLISIVIHAVVQEYIIDKINRKLHLSKTKHSKFNESGQLLVFFLLSIVWAGEILRREGFLLPLQRLWQDYPERHVEMPYINKYYFIVQIAYWLHAFPELYFQKVKRDELVHRASYSLLYLFLFIAAYYLNFTRIALCLSLIHYLSESFFHLSRLLYFSNKTKISGYIFNIWNVIFVLVRFLSISVSVLTFWYGFAATSSPSVDFATGNFNTPLIRLFCLTTIGFLQAWMMLNFITFHLQRLRERAAEIARRKKNVHRPQKMLDADINDLPEVDQQQSTVQTNQIASSVTATTTTANAAVSANSSKQLHSPKSTGKLKVK</sequence>
<dbReference type="SMART" id="SM00724">
    <property type="entry name" value="TLC"/>
    <property type="match status" value="1"/>
</dbReference>